<feature type="compositionally biased region" description="Polar residues" evidence="6">
    <location>
        <begin position="78"/>
        <end position="99"/>
    </location>
</feature>
<evidence type="ECO:0000256" key="6">
    <source>
        <dbReference type="SAM" id="MobiDB-lite"/>
    </source>
</evidence>
<evidence type="ECO:0000313" key="8">
    <source>
        <dbReference type="EMBL" id="KIM93270.1"/>
    </source>
</evidence>
<feature type="domain" description="Aflatoxin regulatory protein" evidence="7">
    <location>
        <begin position="183"/>
        <end position="273"/>
    </location>
</feature>
<proteinExistence type="predicted"/>
<feature type="compositionally biased region" description="Polar residues" evidence="6">
    <location>
        <begin position="106"/>
        <end position="130"/>
    </location>
</feature>
<keyword evidence="2" id="KW-0805">Transcription regulation</keyword>
<name>A0A0C3GAQ2_OIDMZ</name>
<dbReference type="Proteomes" id="UP000054321">
    <property type="component" value="Unassembled WGS sequence"/>
</dbReference>
<evidence type="ECO:0000256" key="3">
    <source>
        <dbReference type="ARBA" id="ARBA00023125"/>
    </source>
</evidence>
<dbReference type="AlphaFoldDB" id="A0A0C3GAQ2"/>
<accession>A0A0C3GAQ2</accession>
<feature type="region of interest" description="Disordered" evidence="6">
    <location>
        <begin position="148"/>
        <end position="168"/>
    </location>
</feature>
<reference evidence="9" key="2">
    <citation type="submission" date="2015-01" db="EMBL/GenBank/DDBJ databases">
        <title>Evolutionary Origins and Diversification of the Mycorrhizal Mutualists.</title>
        <authorList>
            <consortium name="DOE Joint Genome Institute"/>
            <consortium name="Mycorrhizal Genomics Consortium"/>
            <person name="Kohler A."/>
            <person name="Kuo A."/>
            <person name="Nagy L.G."/>
            <person name="Floudas D."/>
            <person name="Copeland A."/>
            <person name="Barry K.W."/>
            <person name="Cichocki N."/>
            <person name="Veneault-Fourrey C."/>
            <person name="LaButti K."/>
            <person name="Lindquist E.A."/>
            <person name="Lipzen A."/>
            <person name="Lundell T."/>
            <person name="Morin E."/>
            <person name="Murat C."/>
            <person name="Riley R."/>
            <person name="Ohm R."/>
            <person name="Sun H."/>
            <person name="Tunlid A."/>
            <person name="Henrissat B."/>
            <person name="Grigoriev I.V."/>
            <person name="Hibbett D.S."/>
            <person name="Martin F."/>
        </authorList>
    </citation>
    <scope>NUCLEOTIDE SEQUENCE [LARGE SCALE GENOMIC DNA]</scope>
    <source>
        <strain evidence="9">Zn</strain>
    </source>
</reference>
<evidence type="ECO:0000259" key="7">
    <source>
        <dbReference type="Pfam" id="PF08493"/>
    </source>
</evidence>
<evidence type="ECO:0000313" key="9">
    <source>
        <dbReference type="Proteomes" id="UP000054321"/>
    </source>
</evidence>
<reference evidence="8 9" key="1">
    <citation type="submission" date="2014-04" db="EMBL/GenBank/DDBJ databases">
        <authorList>
            <consortium name="DOE Joint Genome Institute"/>
            <person name="Kuo A."/>
            <person name="Martino E."/>
            <person name="Perotto S."/>
            <person name="Kohler A."/>
            <person name="Nagy L.G."/>
            <person name="Floudas D."/>
            <person name="Copeland A."/>
            <person name="Barry K.W."/>
            <person name="Cichocki N."/>
            <person name="Veneault-Fourrey C."/>
            <person name="LaButti K."/>
            <person name="Lindquist E.A."/>
            <person name="Lipzen A."/>
            <person name="Lundell T."/>
            <person name="Morin E."/>
            <person name="Murat C."/>
            <person name="Sun H."/>
            <person name="Tunlid A."/>
            <person name="Henrissat B."/>
            <person name="Grigoriev I.V."/>
            <person name="Hibbett D.S."/>
            <person name="Martin F."/>
            <person name="Nordberg H.P."/>
            <person name="Cantor M.N."/>
            <person name="Hua S.X."/>
        </authorList>
    </citation>
    <scope>NUCLEOTIDE SEQUENCE [LARGE SCALE GENOMIC DNA]</scope>
    <source>
        <strain evidence="8 9">Zn</strain>
    </source>
</reference>
<feature type="compositionally biased region" description="Low complexity" evidence="6">
    <location>
        <begin position="63"/>
        <end position="77"/>
    </location>
</feature>
<keyword evidence="4" id="KW-0804">Transcription</keyword>
<keyword evidence="3" id="KW-0238">DNA-binding</keyword>
<dbReference type="GO" id="GO:0005634">
    <property type="term" value="C:nucleus"/>
    <property type="evidence" value="ECO:0007669"/>
    <property type="project" value="InterPro"/>
</dbReference>
<dbReference type="GO" id="GO:0045122">
    <property type="term" value="P:aflatoxin biosynthetic process"/>
    <property type="evidence" value="ECO:0007669"/>
    <property type="project" value="InterPro"/>
</dbReference>
<dbReference type="HOGENOM" id="CLU_823807_0_0_1"/>
<dbReference type="InParanoid" id="A0A0C3GAQ2"/>
<dbReference type="OrthoDB" id="2943660at2759"/>
<sequence>MVQNTNPMNMDISPHKSNTDQIMNRPTQRLKDSCDMCSASKLGYPCFYSPARRVGRPHRRRATSSTSQPIISTQSESYSSKPNHQMSYSQADCFQSRTTPPHDFNVSGSADNHKSSSNAGSTPNMQVGSVPTGSYDYLNFTGINSGLNSASSTNEPKNTSPISESRVRSISNATAGAPNRCESDCAGIAMDLQQQLEAAYETPALLSMREGGQMEERGTDAAMETAGSALRQLSTMLICPCSERLEVGLLVAAACNSILDVYNVIIRSSAAQPLSLSDMSTWTMTMVDDALDCNMMTLPESSSGTLCFDDFEGDILLVRVMGELAKMATVIIQFTKRYKARCSDNADSSDLLSAVATYLKKRLQTIKDETTGRL</sequence>
<evidence type="ECO:0000256" key="4">
    <source>
        <dbReference type="ARBA" id="ARBA00023163"/>
    </source>
</evidence>
<evidence type="ECO:0000256" key="5">
    <source>
        <dbReference type="ARBA" id="ARBA00023242"/>
    </source>
</evidence>
<organism evidence="8 9">
    <name type="scientific">Oidiodendron maius (strain Zn)</name>
    <dbReference type="NCBI Taxonomy" id="913774"/>
    <lineage>
        <taxon>Eukaryota</taxon>
        <taxon>Fungi</taxon>
        <taxon>Dikarya</taxon>
        <taxon>Ascomycota</taxon>
        <taxon>Pezizomycotina</taxon>
        <taxon>Leotiomycetes</taxon>
        <taxon>Leotiomycetes incertae sedis</taxon>
        <taxon>Myxotrichaceae</taxon>
        <taxon>Oidiodendron</taxon>
    </lineage>
</organism>
<keyword evidence="1" id="KW-0479">Metal-binding</keyword>
<dbReference type="InterPro" id="IPR013700">
    <property type="entry name" value="AflR"/>
</dbReference>
<evidence type="ECO:0000256" key="2">
    <source>
        <dbReference type="ARBA" id="ARBA00023015"/>
    </source>
</evidence>
<dbReference type="EMBL" id="KN832897">
    <property type="protein sequence ID" value="KIM93270.1"/>
    <property type="molecule type" value="Genomic_DNA"/>
</dbReference>
<dbReference type="GO" id="GO:0003677">
    <property type="term" value="F:DNA binding"/>
    <property type="evidence" value="ECO:0007669"/>
    <property type="project" value="UniProtKB-KW"/>
</dbReference>
<keyword evidence="9" id="KW-1185">Reference proteome</keyword>
<dbReference type="Pfam" id="PF08493">
    <property type="entry name" value="AflR"/>
    <property type="match status" value="1"/>
</dbReference>
<dbReference type="GO" id="GO:0006355">
    <property type="term" value="P:regulation of DNA-templated transcription"/>
    <property type="evidence" value="ECO:0007669"/>
    <property type="project" value="InterPro"/>
</dbReference>
<feature type="region of interest" description="Disordered" evidence="6">
    <location>
        <begin position="1"/>
        <end position="21"/>
    </location>
</feature>
<evidence type="ECO:0000256" key="1">
    <source>
        <dbReference type="ARBA" id="ARBA00022723"/>
    </source>
</evidence>
<keyword evidence="5" id="KW-0539">Nucleus</keyword>
<dbReference type="GO" id="GO:0046872">
    <property type="term" value="F:metal ion binding"/>
    <property type="evidence" value="ECO:0007669"/>
    <property type="project" value="UniProtKB-KW"/>
</dbReference>
<feature type="region of interest" description="Disordered" evidence="6">
    <location>
        <begin position="54"/>
        <end position="130"/>
    </location>
</feature>
<protein>
    <recommendedName>
        <fullName evidence="7">Aflatoxin regulatory protein domain-containing protein</fullName>
    </recommendedName>
</protein>
<gene>
    <name evidence="8" type="ORF">OIDMADRAFT_149769</name>
</gene>